<dbReference type="EMBL" id="JNFQ01000001">
    <property type="protein sequence ID" value="KFG75025.1"/>
    <property type="molecule type" value="Genomic_DNA"/>
</dbReference>
<dbReference type="STRING" id="1915400.FM21_02410"/>
<gene>
    <name evidence="3" type="ORF">FM21_02410</name>
</gene>
<keyword evidence="2" id="KW-0472">Membrane</keyword>
<feature type="coiled-coil region" evidence="1">
    <location>
        <begin position="69"/>
        <end position="96"/>
    </location>
</feature>
<keyword evidence="4" id="KW-1185">Reference proteome</keyword>
<keyword evidence="1" id="KW-0175">Coiled coil</keyword>
<dbReference type="HOGENOM" id="CLU_148719_2_0_11"/>
<sequence>MTNPDVRGPFPGPASAIAAEAEGFLLARQHRHDAHREAQALCQALSWLTTAQAEDLTRHYVSRRLRLSRQLFEASLERAEELRREYEDRYLQLRRDLLRRYCVWASCGLACAAGVSGVLCTLAR</sequence>
<organism evidence="3 4">
    <name type="scientific">Streptomyces mutabilis</name>
    <dbReference type="NCBI Taxonomy" id="67332"/>
    <lineage>
        <taxon>Bacteria</taxon>
        <taxon>Bacillati</taxon>
        <taxon>Actinomycetota</taxon>
        <taxon>Actinomycetes</taxon>
        <taxon>Kitasatosporales</taxon>
        <taxon>Streptomycetaceae</taxon>
        <taxon>Streptomyces</taxon>
    </lineage>
</organism>
<evidence type="ECO:0000313" key="3">
    <source>
        <dbReference type="EMBL" id="KFG75025.1"/>
    </source>
</evidence>
<dbReference type="AlphaFoldDB" id="A0A086N1K7"/>
<protein>
    <submittedName>
        <fullName evidence="3">Uncharacterized protein</fullName>
    </submittedName>
</protein>
<dbReference type="Proteomes" id="UP000029095">
    <property type="component" value="Unassembled WGS sequence"/>
</dbReference>
<accession>A0A086N1K7</accession>
<comment type="caution">
    <text evidence="3">The sequence shown here is derived from an EMBL/GenBank/DDBJ whole genome shotgun (WGS) entry which is preliminary data.</text>
</comment>
<keyword evidence="2" id="KW-1133">Transmembrane helix</keyword>
<keyword evidence="2" id="KW-0812">Transmembrane</keyword>
<evidence type="ECO:0000256" key="1">
    <source>
        <dbReference type="SAM" id="Coils"/>
    </source>
</evidence>
<proteinExistence type="predicted"/>
<reference evidence="3 4" key="1">
    <citation type="submission" date="2014-05" db="EMBL/GenBank/DDBJ databases">
        <title>Complete genome sequence of the Streptomyces mutabilis TRM45540.</title>
        <authorList>
            <person name="Luo X."/>
            <person name="Zhang L."/>
        </authorList>
    </citation>
    <scope>NUCLEOTIDE SEQUENCE [LARGE SCALE GENOMIC DNA]</scope>
    <source>
        <strain evidence="3 4">TRM45540</strain>
    </source>
</reference>
<evidence type="ECO:0000313" key="4">
    <source>
        <dbReference type="Proteomes" id="UP000029095"/>
    </source>
</evidence>
<feature type="transmembrane region" description="Helical" evidence="2">
    <location>
        <begin position="101"/>
        <end position="119"/>
    </location>
</feature>
<name>A0A086N1K7_9ACTN</name>
<dbReference type="RefSeq" id="WP_052412009.1">
    <property type="nucleotide sequence ID" value="NZ_KN039946.1"/>
</dbReference>
<evidence type="ECO:0000256" key="2">
    <source>
        <dbReference type="SAM" id="Phobius"/>
    </source>
</evidence>